<dbReference type="Gene3D" id="3.40.50.1820">
    <property type="entry name" value="alpha/beta hydrolase"/>
    <property type="match status" value="1"/>
</dbReference>
<keyword evidence="1" id="KW-0472">Membrane</keyword>
<feature type="domain" description="Serine aminopeptidase S33" evidence="2">
    <location>
        <begin position="101"/>
        <end position="327"/>
    </location>
</feature>
<protein>
    <submittedName>
        <fullName evidence="3">Alpha/beta hydrolase</fullName>
    </submittedName>
</protein>
<dbReference type="Pfam" id="PF12146">
    <property type="entry name" value="Hydrolase_4"/>
    <property type="match status" value="1"/>
</dbReference>
<dbReference type="PANTHER" id="PTHR43194:SF2">
    <property type="entry name" value="PEROXISOMAL MEMBRANE PROTEIN LPX1"/>
    <property type="match status" value="1"/>
</dbReference>
<organism evidence="3 4">
    <name type="scientific">Acidovorax facilis</name>
    <dbReference type="NCBI Taxonomy" id="12917"/>
    <lineage>
        <taxon>Bacteria</taxon>
        <taxon>Pseudomonadati</taxon>
        <taxon>Pseudomonadota</taxon>
        <taxon>Betaproteobacteria</taxon>
        <taxon>Burkholderiales</taxon>
        <taxon>Comamonadaceae</taxon>
        <taxon>Acidovorax</taxon>
    </lineage>
</organism>
<name>A0ABV8D742_9BURK</name>
<dbReference type="PANTHER" id="PTHR43194">
    <property type="entry name" value="HYDROLASE ALPHA/BETA FOLD FAMILY"/>
    <property type="match status" value="1"/>
</dbReference>
<dbReference type="InterPro" id="IPR029058">
    <property type="entry name" value="AB_hydrolase_fold"/>
</dbReference>
<gene>
    <name evidence="3" type="ORF">ACFOW3_04800</name>
</gene>
<dbReference type="EMBL" id="JBHSAJ010000009">
    <property type="protein sequence ID" value="MFC3933939.1"/>
    <property type="molecule type" value="Genomic_DNA"/>
</dbReference>
<dbReference type="InterPro" id="IPR022742">
    <property type="entry name" value="Hydrolase_4"/>
</dbReference>
<dbReference type="SUPFAM" id="SSF53474">
    <property type="entry name" value="alpha/beta-Hydrolases"/>
    <property type="match status" value="1"/>
</dbReference>
<dbReference type="InterPro" id="IPR000073">
    <property type="entry name" value="AB_hydrolase_1"/>
</dbReference>
<evidence type="ECO:0000256" key="1">
    <source>
        <dbReference type="SAM" id="Phobius"/>
    </source>
</evidence>
<evidence type="ECO:0000313" key="4">
    <source>
        <dbReference type="Proteomes" id="UP001595693"/>
    </source>
</evidence>
<keyword evidence="3" id="KW-0378">Hydrolase</keyword>
<keyword evidence="1" id="KW-1133">Transmembrane helix</keyword>
<dbReference type="PRINTS" id="PR00111">
    <property type="entry name" value="ABHYDROLASE"/>
</dbReference>
<dbReference type="Proteomes" id="UP001595693">
    <property type="component" value="Unassembled WGS sequence"/>
</dbReference>
<evidence type="ECO:0000313" key="3">
    <source>
        <dbReference type="EMBL" id="MFC3933939.1"/>
    </source>
</evidence>
<keyword evidence="1" id="KW-0812">Transmembrane</keyword>
<feature type="transmembrane region" description="Helical" evidence="1">
    <location>
        <begin position="28"/>
        <end position="49"/>
    </location>
</feature>
<reference evidence="4" key="1">
    <citation type="journal article" date="2019" name="Int. J. Syst. Evol. Microbiol.">
        <title>The Global Catalogue of Microorganisms (GCM) 10K type strain sequencing project: providing services to taxonomists for standard genome sequencing and annotation.</title>
        <authorList>
            <consortium name="The Broad Institute Genomics Platform"/>
            <consortium name="The Broad Institute Genome Sequencing Center for Infectious Disease"/>
            <person name="Wu L."/>
            <person name="Ma J."/>
        </authorList>
    </citation>
    <scope>NUCLEOTIDE SEQUENCE [LARGE SCALE GENOMIC DNA]</scope>
    <source>
        <strain evidence="4">CCUG 2113</strain>
    </source>
</reference>
<keyword evidence="4" id="KW-1185">Reference proteome</keyword>
<evidence type="ECO:0000259" key="2">
    <source>
        <dbReference type="Pfam" id="PF12146"/>
    </source>
</evidence>
<dbReference type="InterPro" id="IPR050228">
    <property type="entry name" value="Carboxylesterase_BioH"/>
</dbReference>
<accession>A0ABV8D742</accession>
<comment type="caution">
    <text evidence="3">The sequence shown here is derived from an EMBL/GenBank/DDBJ whole genome shotgun (WGS) entry which is preliminary data.</text>
</comment>
<sequence length="347" mass="36938">MLLISAATLGLLATMTQTSRLRPRSRYPLFIAAALLTLGLAGLAAAIAWGGPHDIPPLSSINNPFKGVDYGGVPPVQRYTARDGTSLAWHGYSPSPATAATPQRRVVLVHGSSARGQSNHVLAQALAAEGYAVASLDMRGHGASGPRGQAAYIGQMEDDIEDFLRAVPHAGPQTLMGFSAGGGFALRFAGSARQDLFDRYVLLSPFLHHNAPTSRPDSGGWVSVGLPRMVAITLLNQIGITRWNHLPVLSFALNDVARELLTPRYSYTVATNFRPHDDYQADIRNARGTVCIVAGQDDELFYADRFADLFAQAGKPVLVTLVPGVNHMGLTLDAQAVATVARHACPA</sequence>
<proteinExistence type="predicted"/>
<dbReference type="GO" id="GO:0016787">
    <property type="term" value="F:hydrolase activity"/>
    <property type="evidence" value="ECO:0007669"/>
    <property type="project" value="UniProtKB-KW"/>
</dbReference>
<dbReference type="RefSeq" id="WP_082437396.1">
    <property type="nucleotide sequence ID" value="NZ_JAMXAX010000012.1"/>
</dbReference>